<dbReference type="AlphaFoldDB" id="A0A8J8SY13"/>
<keyword evidence="2" id="KW-1185">Reference proteome</keyword>
<comment type="caution">
    <text evidence="1">The sequence shown here is derived from an EMBL/GenBank/DDBJ whole genome shotgun (WGS) entry which is preliminary data.</text>
</comment>
<reference evidence="1" key="1">
    <citation type="submission" date="2019-06" db="EMBL/GenBank/DDBJ databases">
        <authorList>
            <person name="Zheng W."/>
        </authorList>
    </citation>
    <scope>NUCLEOTIDE SEQUENCE</scope>
    <source>
        <strain evidence="1">QDHG01</strain>
    </source>
</reference>
<accession>A0A8J8SY13</accession>
<gene>
    <name evidence="1" type="ORF">FGO68_gene10015</name>
</gene>
<dbReference type="EMBL" id="RRYP01016606">
    <property type="protein sequence ID" value="TNV74825.1"/>
    <property type="molecule type" value="Genomic_DNA"/>
</dbReference>
<sequence length="122" mass="14172">MYQITPKKNMSPANLVVCALQLEGAAPQRKTRRTAPEEIISCSVKSTLRKQSQHKGKSLHSERDKSANLQIAVIRKSKQICLSALKNQTKIRKDNWIFQRHFQSRLRFSSTHKGRHHRDREN</sequence>
<dbReference type="Proteomes" id="UP000785679">
    <property type="component" value="Unassembled WGS sequence"/>
</dbReference>
<evidence type="ECO:0000313" key="2">
    <source>
        <dbReference type="Proteomes" id="UP000785679"/>
    </source>
</evidence>
<organism evidence="1 2">
    <name type="scientific">Halteria grandinella</name>
    <dbReference type="NCBI Taxonomy" id="5974"/>
    <lineage>
        <taxon>Eukaryota</taxon>
        <taxon>Sar</taxon>
        <taxon>Alveolata</taxon>
        <taxon>Ciliophora</taxon>
        <taxon>Intramacronucleata</taxon>
        <taxon>Spirotrichea</taxon>
        <taxon>Stichotrichia</taxon>
        <taxon>Sporadotrichida</taxon>
        <taxon>Halteriidae</taxon>
        <taxon>Halteria</taxon>
    </lineage>
</organism>
<name>A0A8J8SY13_HALGN</name>
<proteinExistence type="predicted"/>
<protein>
    <submittedName>
        <fullName evidence="1">Uncharacterized protein</fullName>
    </submittedName>
</protein>
<evidence type="ECO:0000313" key="1">
    <source>
        <dbReference type="EMBL" id="TNV74825.1"/>
    </source>
</evidence>